<name>A0A9D2MHM4_9FIRM</name>
<dbReference type="EMBL" id="DWXN01000002">
    <property type="protein sequence ID" value="HJB74359.1"/>
    <property type="molecule type" value="Genomic_DNA"/>
</dbReference>
<reference evidence="4" key="2">
    <citation type="submission" date="2021-04" db="EMBL/GenBank/DDBJ databases">
        <authorList>
            <person name="Gilroy R."/>
        </authorList>
    </citation>
    <scope>NUCLEOTIDE SEQUENCE</scope>
    <source>
        <strain evidence="4">CHK188-16595</strain>
    </source>
</reference>
<evidence type="ECO:0000313" key="4">
    <source>
        <dbReference type="EMBL" id="HJB74359.1"/>
    </source>
</evidence>
<dbReference type="Pfam" id="PF01740">
    <property type="entry name" value="STAS"/>
    <property type="match status" value="1"/>
</dbReference>
<dbReference type="InterPro" id="IPR036513">
    <property type="entry name" value="STAS_dom_sf"/>
</dbReference>
<evidence type="ECO:0000256" key="1">
    <source>
        <dbReference type="ARBA" id="ARBA00009013"/>
    </source>
</evidence>
<dbReference type="PANTHER" id="PTHR33495:SF2">
    <property type="entry name" value="ANTI-SIGMA FACTOR ANTAGONIST TM_1081-RELATED"/>
    <property type="match status" value="1"/>
</dbReference>
<accession>A0A9D2MHM4</accession>
<protein>
    <recommendedName>
        <fullName evidence="2">Anti-sigma factor antagonist</fullName>
    </recommendedName>
</protein>
<reference evidence="4" key="1">
    <citation type="journal article" date="2021" name="PeerJ">
        <title>Extensive microbial diversity within the chicken gut microbiome revealed by metagenomics and culture.</title>
        <authorList>
            <person name="Gilroy R."/>
            <person name="Ravi A."/>
            <person name="Getino M."/>
            <person name="Pursley I."/>
            <person name="Horton D.L."/>
            <person name="Alikhan N.F."/>
            <person name="Baker D."/>
            <person name="Gharbi K."/>
            <person name="Hall N."/>
            <person name="Watson M."/>
            <person name="Adriaenssens E.M."/>
            <person name="Foster-Nyarko E."/>
            <person name="Jarju S."/>
            <person name="Secka A."/>
            <person name="Antonio M."/>
            <person name="Oren A."/>
            <person name="Chaudhuri R.R."/>
            <person name="La Ragione R."/>
            <person name="Hildebrand F."/>
            <person name="Pallen M.J."/>
        </authorList>
    </citation>
    <scope>NUCLEOTIDE SEQUENCE</scope>
    <source>
        <strain evidence="4">CHK188-16595</strain>
    </source>
</reference>
<dbReference type="InterPro" id="IPR003658">
    <property type="entry name" value="Anti-sigma_ant"/>
</dbReference>
<dbReference type="PANTHER" id="PTHR33495">
    <property type="entry name" value="ANTI-SIGMA FACTOR ANTAGONIST TM_1081-RELATED-RELATED"/>
    <property type="match status" value="1"/>
</dbReference>
<dbReference type="PROSITE" id="PS50801">
    <property type="entry name" value="STAS"/>
    <property type="match status" value="1"/>
</dbReference>
<evidence type="ECO:0000256" key="2">
    <source>
        <dbReference type="RuleBase" id="RU003749"/>
    </source>
</evidence>
<gene>
    <name evidence="4" type="ORF">IAA37_01635</name>
</gene>
<dbReference type="SUPFAM" id="SSF52091">
    <property type="entry name" value="SpoIIaa-like"/>
    <property type="match status" value="1"/>
</dbReference>
<comment type="similarity">
    <text evidence="1 2">Belongs to the anti-sigma-factor antagonist family.</text>
</comment>
<dbReference type="CDD" id="cd07043">
    <property type="entry name" value="STAS_anti-anti-sigma_factors"/>
    <property type="match status" value="1"/>
</dbReference>
<proteinExistence type="inferred from homology"/>
<dbReference type="GO" id="GO:0043856">
    <property type="term" value="F:anti-sigma factor antagonist activity"/>
    <property type="evidence" value="ECO:0007669"/>
    <property type="project" value="InterPro"/>
</dbReference>
<organism evidence="4 5">
    <name type="scientific">Candidatus Eubacterium faecale</name>
    <dbReference type="NCBI Taxonomy" id="2838568"/>
    <lineage>
        <taxon>Bacteria</taxon>
        <taxon>Bacillati</taxon>
        <taxon>Bacillota</taxon>
        <taxon>Clostridia</taxon>
        <taxon>Eubacteriales</taxon>
        <taxon>Eubacteriaceae</taxon>
        <taxon>Eubacterium</taxon>
    </lineage>
</organism>
<dbReference type="NCBIfam" id="TIGR00377">
    <property type="entry name" value="ant_ant_sig"/>
    <property type="match status" value="1"/>
</dbReference>
<sequence length="109" mass="12076">MNVTIESSGNLMIAYLIGELDHHSAGEIRVKIDAAVSCKKPNHLILDFKNVSFMDSSGIGLVMGRYRMMQNHHGSVEIRNVTPQTKKIMELAGLGRIAIINEIKENKGE</sequence>
<dbReference type="Gene3D" id="3.30.750.24">
    <property type="entry name" value="STAS domain"/>
    <property type="match status" value="1"/>
</dbReference>
<comment type="caution">
    <text evidence="4">The sequence shown here is derived from an EMBL/GenBank/DDBJ whole genome shotgun (WGS) entry which is preliminary data.</text>
</comment>
<evidence type="ECO:0000313" key="5">
    <source>
        <dbReference type="Proteomes" id="UP000823877"/>
    </source>
</evidence>
<dbReference type="Proteomes" id="UP000823877">
    <property type="component" value="Unassembled WGS sequence"/>
</dbReference>
<dbReference type="InterPro" id="IPR002645">
    <property type="entry name" value="STAS_dom"/>
</dbReference>
<dbReference type="AlphaFoldDB" id="A0A9D2MHM4"/>
<feature type="domain" description="STAS" evidence="3">
    <location>
        <begin position="1"/>
        <end position="109"/>
    </location>
</feature>
<evidence type="ECO:0000259" key="3">
    <source>
        <dbReference type="PROSITE" id="PS50801"/>
    </source>
</evidence>